<evidence type="ECO:0000313" key="1">
    <source>
        <dbReference type="EMBL" id="GGZ96709.1"/>
    </source>
</evidence>
<proteinExistence type="predicted"/>
<dbReference type="RefSeq" id="WP_189398068.1">
    <property type="nucleotide sequence ID" value="NZ_BMXA01000001.1"/>
</dbReference>
<accession>A0A918RFF4</accession>
<comment type="caution">
    <text evidence="1">The sequence shown here is derived from an EMBL/GenBank/DDBJ whole genome shotgun (WGS) entry which is preliminary data.</text>
</comment>
<keyword evidence="2" id="KW-1185">Reference proteome</keyword>
<dbReference type="Proteomes" id="UP000614811">
    <property type="component" value="Unassembled WGS sequence"/>
</dbReference>
<dbReference type="EMBL" id="BMXA01000001">
    <property type="protein sequence ID" value="GGZ96709.1"/>
    <property type="molecule type" value="Genomic_DNA"/>
</dbReference>
<sequence length="170" mass="19253">MENIVDIIEGLLLEPPRKLVPILENGHSKRSSPYEVPDLSDYDFDENNMPYGSVATITAEHMSELDPRHTEGGAAEKMASHFKQEYQLLVQTLTNKYREPQITGTLRGHHWGLGIASEIDNLRIGDSTDFSLWIRGTYEKKNIFLVNTFDAGDSEFTAQIWAYCAFGQND</sequence>
<name>A0A918RFF4_9GAMM</name>
<gene>
    <name evidence="1" type="ORF">GCM10008090_01180</name>
</gene>
<reference evidence="1" key="1">
    <citation type="journal article" date="2014" name="Int. J. Syst. Evol. Microbiol.">
        <title>Complete genome sequence of Corynebacterium casei LMG S-19264T (=DSM 44701T), isolated from a smear-ripened cheese.</title>
        <authorList>
            <consortium name="US DOE Joint Genome Institute (JGI-PGF)"/>
            <person name="Walter F."/>
            <person name="Albersmeier A."/>
            <person name="Kalinowski J."/>
            <person name="Ruckert C."/>
        </authorList>
    </citation>
    <scope>NUCLEOTIDE SEQUENCE</scope>
    <source>
        <strain evidence="1">KCTC 12711</strain>
    </source>
</reference>
<reference evidence="1" key="2">
    <citation type="submission" date="2020-09" db="EMBL/GenBank/DDBJ databases">
        <authorList>
            <person name="Sun Q."/>
            <person name="Kim S."/>
        </authorList>
    </citation>
    <scope>NUCLEOTIDE SEQUENCE</scope>
    <source>
        <strain evidence="1">KCTC 12711</strain>
    </source>
</reference>
<protein>
    <submittedName>
        <fullName evidence="1">Uncharacterized protein</fullName>
    </submittedName>
</protein>
<organism evidence="1 2">
    <name type="scientific">Arenicella chitinivorans</name>
    <dbReference type="NCBI Taxonomy" id="1329800"/>
    <lineage>
        <taxon>Bacteria</taxon>
        <taxon>Pseudomonadati</taxon>
        <taxon>Pseudomonadota</taxon>
        <taxon>Gammaproteobacteria</taxon>
        <taxon>Arenicellales</taxon>
        <taxon>Arenicellaceae</taxon>
        <taxon>Arenicella</taxon>
    </lineage>
</organism>
<dbReference type="AlphaFoldDB" id="A0A918RFF4"/>
<evidence type="ECO:0000313" key="2">
    <source>
        <dbReference type="Proteomes" id="UP000614811"/>
    </source>
</evidence>